<dbReference type="InterPro" id="IPR029044">
    <property type="entry name" value="Nucleotide-diphossugar_trans"/>
</dbReference>
<keyword evidence="10" id="KW-0460">Magnesium</keyword>
<comment type="caution">
    <text evidence="12">The sequence shown here is derived from an EMBL/GenBank/DDBJ whole genome shotgun (WGS) entry which is preliminary data.</text>
</comment>
<dbReference type="GO" id="GO:0008781">
    <property type="term" value="F:N-acylneuraminate cytidylyltransferase activity"/>
    <property type="evidence" value="ECO:0007669"/>
    <property type="project" value="UniProtKB-EC"/>
</dbReference>
<keyword evidence="13" id="KW-1185">Reference proteome</keyword>
<name>A0A641AMQ1_9ACTN</name>
<dbReference type="OrthoDB" id="9805604at2"/>
<evidence type="ECO:0000256" key="9">
    <source>
        <dbReference type="ARBA" id="ARBA00022801"/>
    </source>
</evidence>
<comment type="similarity">
    <text evidence="4">Belongs to the KdsC family.</text>
</comment>
<evidence type="ECO:0000256" key="3">
    <source>
        <dbReference type="ARBA" id="ARBA00005141"/>
    </source>
</evidence>
<feature type="region of interest" description="Disordered" evidence="11">
    <location>
        <begin position="401"/>
        <end position="421"/>
    </location>
</feature>
<comment type="pathway">
    <text evidence="3">Amino-sugar metabolism; N-acetylneuraminate metabolism.</text>
</comment>
<evidence type="ECO:0000256" key="5">
    <source>
        <dbReference type="ARBA" id="ARBA00010726"/>
    </source>
</evidence>
<evidence type="ECO:0000256" key="6">
    <source>
        <dbReference type="ARBA" id="ARBA00011881"/>
    </source>
</evidence>
<comment type="subunit">
    <text evidence="6">Homotetramer.</text>
</comment>
<evidence type="ECO:0000256" key="11">
    <source>
        <dbReference type="SAM" id="MobiDB-lite"/>
    </source>
</evidence>
<dbReference type="InterPro" id="IPR010023">
    <property type="entry name" value="KdsC_fam"/>
</dbReference>
<feature type="compositionally biased region" description="Basic and acidic residues" evidence="11">
    <location>
        <begin position="178"/>
        <end position="188"/>
    </location>
</feature>
<dbReference type="InterPro" id="IPR003329">
    <property type="entry name" value="Cytidylyl_trans"/>
</dbReference>
<dbReference type="InterPro" id="IPR036412">
    <property type="entry name" value="HAD-like_sf"/>
</dbReference>
<dbReference type="CDD" id="cd02513">
    <property type="entry name" value="CMP-NeuAc_Synthase"/>
    <property type="match status" value="1"/>
</dbReference>
<evidence type="ECO:0000256" key="10">
    <source>
        <dbReference type="ARBA" id="ARBA00022842"/>
    </source>
</evidence>
<dbReference type="Proteomes" id="UP001515100">
    <property type="component" value="Unassembled WGS sequence"/>
</dbReference>
<organism evidence="12 13">
    <name type="scientific">Aeromicrobium fastidiosum</name>
    <dbReference type="NCBI Taxonomy" id="52699"/>
    <lineage>
        <taxon>Bacteria</taxon>
        <taxon>Bacillati</taxon>
        <taxon>Actinomycetota</taxon>
        <taxon>Actinomycetes</taxon>
        <taxon>Propionibacteriales</taxon>
        <taxon>Nocardioidaceae</taxon>
        <taxon>Aeromicrobium</taxon>
    </lineage>
</organism>
<keyword evidence="12" id="KW-0548">Nucleotidyltransferase</keyword>
<dbReference type="PANTHER" id="PTHR21485">
    <property type="entry name" value="HAD SUPERFAMILY MEMBERS CMAS AND KDSC"/>
    <property type="match status" value="1"/>
</dbReference>
<evidence type="ECO:0000256" key="2">
    <source>
        <dbReference type="ARBA" id="ARBA00001946"/>
    </source>
</evidence>
<sequence length="421" mass="44813">MSHELATTRTTQSVASSGGVCAVIPARGGSKGVPRKNLRMLGGEPLVARAVRTLQACTSVGSVFVSTDDAEIAAVASRAGARVVERPAGLSGDEASSESALEHALDHLASHGVVPDVTVFVQATSPFIRASDVDRAVALVRSGECDVAFSVVRADLHLWRHGPDGPEGVNHRSSVRQRRQDREPEHAETGAFYVMRTSGFREHGHRFFGRLRLVEVDPGDAIEIDTEHDLALAELVHARRESVLNPRPSAIPARGVVTDFDGVHTADRVVVDQFGTESVEVNRSDGMGVARLRRAGIPFLILSSETNPVVTARAAKLGVDAVTGCDDKLRVLTEWADQHGLDLADIAFLGNDVNDTACLRSVGWPVVVADAHPDARAASHIVLRRHGGDGAVRELADRVLAGHEAGSRRGPATSTEGHHDD</sequence>
<comment type="cofactor">
    <cofactor evidence="2">
        <name>Mg(2+)</name>
        <dbReference type="ChEBI" id="CHEBI:18420"/>
    </cofactor>
</comment>
<keyword evidence="12" id="KW-0808">Transferase</keyword>
<dbReference type="EC" id="2.7.7.43" evidence="7"/>
<dbReference type="Gene3D" id="3.90.550.10">
    <property type="entry name" value="Spore Coat Polysaccharide Biosynthesis Protein SpsA, Chain A"/>
    <property type="match status" value="1"/>
</dbReference>
<dbReference type="Pfam" id="PF08282">
    <property type="entry name" value="Hydrolase_3"/>
    <property type="match status" value="1"/>
</dbReference>
<feature type="region of interest" description="Disordered" evidence="11">
    <location>
        <begin position="162"/>
        <end position="188"/>
    </location>
</feature>
<evidence type="ECO:0000256" key="1">
    <source>
        <dbReference type="ARBA" id="ARBA00001862"/>
    </source>
</evidence>
<evidence type="ECO:0000256" key="7">
    <source>
        <dbReference type="ARBA" id="ARBA00012491"/>
    </source>
</evidence>
<accession>A0A641AMQ1</accession>
<comment type="catalytic activity">
    <reaction evidence="1">
        <text>an N-acylneuraminate + CTP = a CMP-N-acyl-beta-neuraminate + diphosphate</text>
        <dbReference type="Rhea" id="RHEA:11344"/>
        <dbReference type="ChEBI" id="CHEBI:33019"/>
        <dbReference type="ChEBI" id="CHEBI:37563"/>
        <dbReference type="ChEBI" id="CHEBI:60073"/>
        <dbReference type="ChEBI" id="CHEBI:68671"/>
        <dbReference type="EC" id="2.7.7.43"/>
    </reaction>
</comment>
<dbReference type="Gene3D" id="3.40.50.1000">
    <property type="entry name" value="HAD superfamily/HAD-like"/>
    <property type="match status" value="1"/>
</dbReference>
<dbReference type="SFLD" id="SFLDG01138">
    <property type="entry name" value="C1.6.2:_Deoxy-d-mannose-octulo"/>
    <property type="match status" value="1"/>
</dbReference>
<protein>
    <recommendedName>
        <fullName evidence="7">N-acylneuraminate cytidylyltransferase</fullName>
        <ecNumber evidence="7">2.7.7.43</ecNumber>
    </recommendedName>
</protein>
<reference evidence="12" key="1">
    <citation type="submission" date="2019-09" db="EMBL/GenBank/DDBJ databases">
        <authorList>
            <person name="Li J."/>
        </authorList>
    </citation>
    <scope>NUCLEOTIDE SEQUENCE [LARGE SCALE GENOMIC DNA]</scope>
    <source>
        <strain evidence="12">NRBC 14897</strain>
    </source>
</reference>
<dbReference type="RefSeq" id="WP_129182715.1">
    <property type="nucleotide sequence ID" value="NZ_JAGIOG010000001.1"/>
</dbReference>
<gene>
    <name evidence="12" type="ORF">ESP62_008620</name>
</gene>
<dbReference type="Pfam" id="PF02348">
    <property type="entry name" value="CTP_transf_3"/>
    <property type="match status" value="1"/>
</dbReference>
<dbReference type="SFLD" id="SFLDG01136">
    <property type="entry name" value="C1.6:_Phosphoserine_Phosphatas"/>
    <property type="match status" value="1"/>
</dbReference>
<keyword evidence="8" id="KW-0479">Metal-binding</keyword>
<dbReference type="PANTHER" id="PTHR21485:SF3">
    <property type="entry name" value="N-ACYLNEURAMINATE CYTIDYLYLTRANSFERASE"/>
    <property type="match status" value="1"/>
</dbReference>
<dbReference type="GO" id="GO:0046872">
    <property type="term" value="F:metal ion binding"/>
    <property type="evidence" value="ECO:0007669"/>
    <property type="project" value="UniProtKB-KW"/>
</dbReference>
<evidence type="ECO:0000256" key="8">
    <source>
        <dbReference type="ARBA" id="ARBA00022723"/>
    </source>
</evidence>
<dbReference type="SFLD" id="SFLDS00003">
    <property type="entry name" value="Haloacid_Dehalogenase"/>
    <property type="match status" value="1"/>
</dbReference>
<dbReference type="InterPro" id="IPR023214">
    <property type="entry name" value="HAD_sf"/>
</dbReference>
<dbReference type="AlphaFoldDB" id="A0A641AMQ1"/>
<dbReference type="GO" id="GO:0006054">
    <property type="term" value="P:N-acetylneuraminate metabolic process"/>
    <property type="evidence" value="ECO:0007669"/>
    <property type="project" value="UniProtKB-UniPathway"/>
</dbReference>
<evidence type="ECO:0000256" key="4">
    <source>
        <dbReference type="ARBA" id="ARBA00005893"/>
    </source>
</evidence>
<dbReference type="EMBL" id="SDPP02000002">
    <property type="protein sequence ID" value="KAA1378409.1"/>
    <property type="molecule type" value="Genomic_DNA"/>
</dbReference>
<keyword evidence="9" id="KW-0378">Hydrolase</keyword>
<dbReference type="UniPathway" id="UPA00628"/>
<evidence type="ECO:0000313" key="13">
    <source>
        <dbReference type="Proteomes" id="UP001515100"/>
    </source>
</evidence>
<dbReference type="InterPro" id="IPR050793">
    <property type="entry name" value="CMP-NeuNAc_synthase"/>
</dbReference>
<dbReference type="GO" id="GO:0016788">
    <property type="term" value="F:hydrolase activity, acting on ester bonds"/>
    <property type="evidence" value="ECO:0007669"/>
    <property type="project" value="InterPro"/>
</dbReference>
<dbReference type="SUPFAM" id="SSF56784">
    <property type="entry name" value="HAD-like"/>
    <property type="match status" value="1"/>
</dbReference>
<evidence type="ECO:0000313" key="12">
    <source>
        <dbReference type="EMBL" id="KAA1378409.1"/>
    </source>
</evidence>
<dbReference type="SUPFAM" id="SSF53448">
    <property type="entry name" value="Nucleotide-diphospho-sugar transferases"/>
    <property type="match status" value="1"/>
</dbReference>
<proteinExistence type="inferred from homology"/>
<comment type="similarity">
    <text evidence="5">Belongs to the CMP-NeuNAc synthase family.</text>
</comment>